<dbReference type="EMBL" id="UYRU01092543">
    <property type="protein sequence ID" value="VDN38158.1"/>
    <property type="molecule type" value="Genomic_DNA"/>
</dbReference>
<comment type="subcellular location">
    <subcellularLocation>
        <location evidence="5">Nucleus</location>
    </subcellularLocation>
</comment>
<dbReference type="InterPro" id="IPR036960">
    <property type="entry name" value="T-box_sf"/>
</dbReference>
<dbReference type="GO" id="GO:0000978">
    <property type="term" value="F:RNA polymerase II cis-regulatory region sequence-specific DNA binding"/>
    <property type="evidence" value="ECO:0007669"/>
    <property type="project" value="InterPro"/>
</dbReference>
<organism evidence="7 8">
    <name type="scientific">Dibothriocephalus latus</name>
    <name type="common">Fish tapeworm</name>
    <name type="synonym">Diphyllobothrium latum</name>
    <dbReference type="NCBI Taxonomy" id="60516"/>
    <lineage>
        <taxon>Eukaryota</taxon>
        <taxon>Metazoa</taxon>
        <taxon>Spiralia</taxon>
        <taxon>Lophotrochozoa</taxon>
        <taxon>Platyhelminthes</taxon>
        <taxon>Cestoda</taxon>
        <taxon>Eucestoda</taxon>
        <taxon>Diphyllobothriidea</taxon>
        <taxon>Diphyllobothriidae</taxon>
        <taxon>Dibothriocephalus</taxon>
    </lineage>
</organism>
<dbReference type="PANTHER" id="PTHR11267">
    <property type="entry name" value="T-BOX PROTEIN-RELATED"/>
    <property type="match status" value="1"/>
</dbReference>
<dbReference type="PANTHER" id="PTHR11267:SF198">
    <property type="entry name" value="T-BOX TRANSCRIPTION FACTOR TBX6L"/>
    <property type="match status" value="1"/>
</dbReference>
<evidence type="ECO:0000256" key="2">
    <source>
        <dbReference type="ARBA" id="ARBA00023125"/>
    </source>
</evidence>
<evidence type="ECO:0000256" key="4">
    <source>
        <dbReference type="ARBA" id="ARBA00023242"/>
    </source>
</evidence>
<dbReference type="GO" id="GO:0001708">
    <property type="term" value="P:cell fate specification"/>
    <property type="evidence" value="ECO:0007669"/>
    <property type="project" value="TreeGrafter"/>
</dbReference>
<feature type="domain" description="T-box" evidence="6">
    <location>
        <begin position="1"/>
        <end position="46"/>
    </location>
</feature>
<dbReference type="Proteomes" id="UP000281553">
    <property type="component" value="Unassembled WGS sequence"/>
</dbReference>
<dbReference type="PROSITE" id="PS50252">
    <property type="entry name" value="TBOX_3"/>
    <property type="match status" value="1"/>
</dbReference>
<dbReference type="GO" id="GO:0005634">
    <property type="term" value="C:nucleus"/>
    <property type="evidence" value="ECO:0007669"/>
    <property type="project" value="UniProtKB-SubCell"/>
</dbReference>
<gene>
    <name evidence="7" type="ORF">DILT_LOCUS17537</name>
</gene>
<keyword evidence="3" id="KW-0804">Transcription</keyword>
<dbReference type="Pfam" id="PF00907">
    <property type="entry name" value="T-box"/>
    <property type="match status" value="1"/>
</dbReference>
<accession>A0A3P7NQX3</accession>
<dbReference type="InterPro" id="IPR046360">
    <property type="entry name" value="T-box_DNA-bd"/>
</dbReference>
<dbReference type="InterPro" id="IPR008967">
    <property type="entry name" value="p53-like_TF_DNA-bd_sf"/>
</dbReference>
<reference evidence="7 8" key="1">
    <citation type="submission" date="2018-11" db="EMBL/GenBank/DDBJ databases">
        <authorList>
            <consortium name="Pathogen Informatics"/>
        </authorList>
    </citation>
    <scope>NUCLEOTIDE SEQUENCE [LARGE SCALE GENOMIC DNA]</scope>
</reference>
<evidence type="ECO:0000256" key="1">
    <source>
        <dbReference type="ARBA" id="ARBA00023015"/>
    </source>
</evidence>
<dbReference type="GO" id="GO:0000785">
    <property type="term" value="C:chromatin"/>
    <property type="evidence" value="ECO:0007669"/>
    <property type="project" value="TreeGrafter"/>
</dbReference>
<protein>
    <recommendedName>
        <fullName evidence="6">T-box domain-containing protein</fullName>
    </recommendedName>
</protein>
<evidence type="ECO:0000256" key="3">
    <source>
        <dbReference type="ARBA" id="ARBA00023163"/>
    </source>
</evidence>
<dbReference type="SUPFAM" id="SSF49417">
    <property type="entry name" value="p53-like transcription factors"/>
    <property type="match status" value="1"/>
</dbReference>
<comment type="caution">
    <text evidence="5">Lacks conserved residue(s) required for the propagation of feature annotation.</text>
</comment>
<keyword evidence="1" id="KW-0805">Transcription regulation</keyword>
<evidence type="ECO:0000313" key="8">
    <source>
        <dbReference type="Proteomes" id="UP000281553"/>
    </source>
</evidence>
<name>A0A3P7NQX3_DIBLA</name>
<keyword evidence="4 5" id="KW-0539">Nucleus</keyword>
<dbReference type="GO" id="GO:0000981">
    <property type="term" value="F:DNA-binding transcription factor activity, RNA polymerase II-specific"/>
    <property type="evidence" value="ECO:0007669"/>
    <property type="project" value="TreeGrafter"/>
</dbReference>
<dbReference type="InterPro" id="IPR001699">
    <property type="entry name" value="TF_T-box"/>
</dbReference>
<dbReference type="Gene3D" id="2.60.40.820">
    <property type="entry name" value="Transcription factor, T-box"/>
    <property type="match status" value="1"/>
</dbReference>
<proteinExistence type="predicted"/>
<sequence length="60" mass="6896">MHKYIPRFHIVRADDLAKVNFCEFVTFTFEESEFIAVTAYQNEQVSLNTAIQMSVGDHGV</sequence>
<dbReference type="GO" id="GO:0045893">
    <property type="term" value="P:positive regulation of DNA-templated transcription"/>
    <property type="evidence" value="ECO:0007669"/>
    <property type="project" value="InterPro"/>
</dbReference>
<dbReference type="AlphaFoldDB" id="A0A3P7NQX3"/>
<evidence type="ECO:0000313" key="7">
    <source>
        <dbReference type="EMBL" id="VDN38158.1"/>
    </source>
</evidence>
<evidence type="ECO:0000259" key="6">
    <source>
        <dbReference type="PROSITE" id="PS50252"/>
    </source>
</evidence>
<keyword evidence="2 5" id="KW-0238">DNA-binding</keyword>
<evidence type="ECO:0000256" key="5">
    <source>
        <dbReference type="PROSITE-ProRule" id="PRU00201"/>
    </source>
</evidence>
<keyword evidence="8" id="KW-1185">Reference proteome</keyword>